<evidence type="ECO:0000313" key="4">
    <source>
        <dbReference type="Proteomes" id="UP001155840"/>
    </source>
</evidence>
<dbReference type="PIRSF" id="PIRSF036626">
    <property type="entry name" value="MPTBd_MobAlike"/>
    <property type="match status" value="1"/>
</dbReference>
<dbReference type="GO" id="GO:0016779">
    <property type="term" value="F:nucleotidyltransferase activity"/>
    <property type="evidence" value="ECO:0007669"/>
    <property type="project" value="UniProtKB-ARBA"/>
</dbReference>
<evidence type="ECO:0000256" key="1">
    <source>
        <dbReference type="ARBA" id="ARBA00022842"/>
    </source>
</evidence>
<dbReference type="AlphaFoldDB" id="A0AA43ZJC4"/>
<keyword evidence="3" id="KW-0808">Transferase</keyword>
<dbReference type="PANTHER" id="PTHR43777">
    <property type="entry name" value="MOLYBDENUM COFACTOR CYTIDYLYLTRANSFERASE"/>
    <property type="match status" value="1"/>
</dbReference>
<organism evidence="3 4">
    <name type="scientific">Ferranicluibacter rubi</name>
    <dbReference type="NCBI Taxonomy" id="2715133"/>
    <lineage>
        <taxon>Bacteria</taxon>
        <taxon>Pseudomonadati</taxon>
        <taxon>Pseudomonadota</taxon>
        <taxon>Alphaproteobacteria</taxon>
        <taxon>Hyphomicrobiales</taxon>
        <taxon>Rhizobiaceae</taxon>
        <taxon>Ferranicluibacter</taxon>
    </lineage>
</organism>
<dbReference type="SUPFAM" id="SSF53218">
    <property type="entry name" value="Molybdenum cofactor biosynthesis proteins"/>
    <property type="match status" value="1"/>
</dbReference>
<dbReference type="InterPro" id="IPR029044">
    <property type="entry name" value="Nucleotide-diphossugar_trans"/>
</dbReference>
<dbReference type="InterPro" id="IPR025877">
    <property type="entry name" value="MobA-like_NTP_Trfase"/>
</dbReference>
<gene>
    <name evidence="3" type="ORF">G8E10_17235</name>
</gene>
<proteinExistence type="predicted"/>
<dbReference type="Pfam" id="PF00994">
    <property type="entry name" value="MoCF_biosynth"/>
    <property type="match status" value="1"/>
</dbReference>
<name>A0AA43ZJC4_9HYPH</name>
<keyword evidence="1" id="KW-0460">Magnesium</keyword>
<comment type="caution">
    <text evidence="3">The sequence shown here is derived from an EMBL/GenBank/DDBJ whole genome shotgun (WGS) entry which is preliminary data.</text>
</comment>
<dbReference type="Gene3D" id="3.40.980.10">
    <property type="entry name" value="MoaB/Mog-like domain"/>
    <property type="match status" value="1"/>
</dbReference>
<dbReference type="SUPFAM" id="SSF53448">
    <property type="entry name" value="Nucleotide-diphospho-sugar transferases"/>
    <property type="match status" value="1"/>
</dbReference>
<evidence type="ECO:0000313" key="3">
    <source>
        <dbReference type="EMBL" id="NHT77461.1"/>
    </source>
</evidence>
<dbReference type="CDD" id="cd03522">
    <property type="entry name" value="MoeA_like"/>
    <property type="match status" value="1"/>
</dbReference>
<dbReference type="InterPro" id="IPR012184">
    <property type="entry name" value="Bifunc_Mopterin-bd"/>
</dbReference>
<dbReference type="Proteomes" id="UP001155840">
    <property type="component" value="Unassembled WGS sequence"/>
</dbReference>
<keyword evidence="4" id="KW-1185">Reference proteome</keyword>
<dbReference type="SMART" id="SM00852">
    <property type="entry name" value="MoCF_biosynth"/>
    <property type="match status" value="1"/>
</dbReference>
<protein>
    <submittedName>
        <fullName evidence="3">NTP transferase domain-containing protein</fullName>
    </submittedName>
</protein>
<dbReference type="Gene3D" id="3.90.550.10">
    <property type="entry name" value="Spore Coat Polysaccharide Biosynthesis Protein SpsA, Chain A"/>
    <property type="match status" value="1"/>
</dbReference>
<accession>A0AA43ZJC4</accession>
<feature type="domain" description="MoaB/Mog" evidence="2">
    <location>
        <begin position="170"/>
        <end position="306"/>
    </location>
</feature>
<dbReference type="Pfam" id="PF12804">
    <property type="entry name" value="NTP_transf_3"/>
    <property type="match status" value="1"/>
</dbReference>
<dbReference type="CDD" id="cd04182">
    <property type="entry name" value="GT_2_like_f"/>
    <property type="match status" value="1"/>
</dbReference>
<dbReference type="InterPro" id="IPR001453">
    <property type="entry name" value="MoaB/Mog_dom"/>
</dbReference>
<evidence type="ECO:0000259" key="2">
    <source>
        <dbReference type="SMART" id="SM00852"/>
    </source>
</evidence>
<dbReference type="InterPro" id="IPR036425">
    <property type="entry name" value="MoaB/Mog-like_dom_sf"/>
</dbReference>
<dbReference type="PANTHER" id="PTHR43777:SF1">
    <property type="entry name" value="MOLYBDENUM COFACTOR CYTIDYLYLTRANSFERASE"/>
    <property type="match status" value="1"/>
</dbReference>
<sequence length="549" mass="57256">MRFGPVPLGDAEEGILAHAVALPEGRLAKGTRLGATDVAALAAIGMDRVVVARLGPDDIGEDEAATLIAAGIVPDYLTFSPASTGRLNLHAAEDGLFVATRDRVDRFNRIDPAITLACLADHVAVRAGDMVATIKIIPLAVDRRRAEQAASILAEAPAFAIKPFIPRDVTLVSTLLPSLKVQVMDKTRRVLEDRLRRSGSRLTGDVRVAHEQNAVAEAIRNAVAEPRDQSRLVIVFGASAVTDRDDVIPAAIRAAGGEVDHLGMPVDPGNLLVLGTLGNVRIIGAPGCARSPKENGFDWVLDRILAGETVGAREITGMGVGGLLAEIPTRPRPRARSEVDGNGVQAIRPLIVRAVVLAAGQASRMGTAGHHKLLAEFDGMPLVRRTTEVALAASREPVTIVTGHRAGEIRGALSGLDLVFMHNDDFASGMASSLIAGLDGIGPEADGMLVLLADMPGVTAGDVRRLIAAFEEQGGQAVVRAVYGGKRGNPVILPRALFPALRKLEGDVGARHVIETGGLPVVDVDIGPAAHLDLDTPEAIAAAGGVLKG</sequence>
<reference evidence="3" key="1">
    <citation type="submission" date="2020-03" db="EMBL/GenBank/DDBJ databases">
        <title>Ferranicluibacter endophyticum gen. nov., sp. nov., a new genus isolated from Rubus ulmifolius Schott. stem.</title>
        <authorList>
            <person name="Roca-Couso R."/>
            <person name="Flores-Felix J.D."/>
            <person name="Igual J.M."/>
            <person name="Rivas R."/>
        </authorList>
    </citation>
    <scope>NUCLEOTIDE SEQUENCE</scope>
    <source>
        <strain evidence="3">CRRU44</strain>
    </source>
</reference>
<dbReference type="RefSeq" id="WP_167130056.1">
    <property type="nucleotide sequence ID" value="NZ_JAANCM010000009.1"/>
</dbReference>
<dbReference type="EMBL" id="JAANCM010000009">
    <property type="protein sequence ID" value="NHT77461.1"/>
    <property type="molecule type" value="Genomic_DNA"/>
</dbReference>